<feature type="transmembrane region" description="Helical" evidence="5">
    <location>
        <begin position="490"/>
        <end position="514"/>
    </location>
</feature>
<evidence type="ECO:0000256" key="5">
    <source>
        <dbReference type="SAM" id="Phobius"/>
    </source>
</evidence>
<keyword evidence="3 5" id="KW-1133">Transmembrane helix</keyword>
<dbReference type="InterPro" id="IPR005829">
    <property type="entry name" value="Sugar_transporter_CS"/>
</dbReference>
<feature type="domain" description="Major facilitator superfamily (MFS) profile" evidence="6">
    <location>
        <begin position="113"/>
        <end position="545"/>
    </location>
</feature>
<keyword evidence="4 5" id="KW-0472">Membrane</keyword>
<keyword evidence="2 5" id="KW-0812">Transmembrane</keyword>
<evidence type="ECO:0000256" key="1">
    <source>
        <dbReference type="ARBA" id="ARBA00004141"/>
    </source>
</evidence>
<dbReference type="AlphaFoldDB" id="A0A6A5HEV7"/>
<feature type="transmembrane region" description="Helical" evidence="5">
    <location>
        <begin position="520"/>
        <end position="541"/>
    </location>
</feature>
<dbReference type="PANTHER" id="PTHR24064">
    <property type="entry name" value="SOLUTE CARRIER FAMILY 22 MEMBER"/>
    <property type="match status" value="1"/>
</dbReference>
<evidence type="ECO:0000313" key="8">
    <source>
        <dbReference type="Proteomes" id="UP000483820"/>
    </source>
</evidence>
<feature type="transmembrane region" description="Helical" evidence="5">
    <location>
        <begin position="429"/>
        <end position="449"/>
    </location>
</feature>
<dbReference type="GO" id="GO:0016020">
    <property type="term" value="C:membrane"/>
    <property type="evidence" value="ECO:0007669"/>
    <property type="project" value="UniProtKB-SubCell"/>
</dbReference>
<dbReference type="InterPro" id="IPR036259">
    <property type="entry name" value="MFS_trans_sf"/>
</dbReference>
<dbReference type="RefSeq" id="XP_053589371.1">
    <property type="nucleotide sequence ID" value="XM_053725177.1"/>
</dbReference>
<feature type="transmembrane region" description="Helical" evidence="5">
    <location>
        <begin position="372"/>
        <end position="389"/>
    </location>
</feature>
<dbReference type="GeneID" id="9821528"/>
<evidence type="ECO:0000256" key="4">
    <source>
        <dbReference type="ARBA" id="ARBA00023136"/>
    </source>
</evidence>
<dbReference type="InterPro" id="IPR005828">
    <property type="entry name" value="MFS_sugar_transport-like"/>
</dbReference>
<accession>A0A6A5HEV7</accession>
<feature type="transmembrane region" description="Helical" evidence="5">
    <location>
        <begin position="199"/>
        <end position="226"/>
    </location>
</feature>
<dbReference type="SUPFAM" id="SSF103473">
    <property type="entry name" value="MFS general substrate transporter"/>
    <property type="match status" value="1"/>
</dbReference>
<dbReference type="InterPro" id="IPR020846">
    <property type="entry name" value="MFS_dom"/>
</dbReference>
<evidence type="ECO:0000313" key="7">
    <source>
        <dbReference type="EMBL" id="KAF1765471.1"/>
    </source>
</evidence>
<feature type="transmembrane region" description="Helical" evidence="5">
    <location>
        <begin position="256"/>
        <end position="278"/>
    </location>
</feature>
<dbReference type="CTD" id="9821528"/>
<feature type="transmembrane region" description="Helical" evidence="5">
    <location>
        <begin position="284"/>
        <end position="303"/>
    </location>
</feature>
<sequence length="561" mass="62364">MSIDESPEDEEEVPTAQTTITSYCSSDVINEVMNPLIEQGLKAQNEGEEAGKFSFSFRQMASSAKVTPVKDVAHLEEANHEEDTPNDKIKLESIFEGLGSFGRFQQIQFILICIPIAFVSMHVMSWTFVVSSARKICNETNETLVDGCEELAYSASDRWDMNGDNAWIRATVQSVYFVGQMIGSFTCGVMADKIGRKKVLFWCLVLQVTCALLLIIAPTWWIYALLKAGTGFTQPGIYGVAVVLGIELVGKQYRSFIAVIANVFGVVGGIILSTMAYYIVDYRLLHAAIAIPSLIFITYYWVIHESARWLVSQEKYDDANVVLCATASMNKKTMPKDWADKMEKKVDVTATKKKDSFGAVDLVRTPQMRKRTLANFVMWPVTTMMYYGMTMRSDVGGGSLFVTFVSSQLMELPAVIIVALLIDRLGRRIMYSGSIFTAGVFLLANWLTHDLIPNQYAVVMLMIAKGAVSVSYTVMYTYTSELFPTVIRNTAVGCCSTMARVGAVTASFIAFFLVDRYGRIVMIIPFTILAMCASIVSWFMLPETVNKPLPDSISEIEGNKI</sequence>
<evidence type="ECO:0000256" key="2">
    <source>
        <dbReference type="ARBA" id="ARBA00022692"/>
    </source>
</evidence>
<dbReference type="PROSITE" id="PS00216">
    <property type="entry name" value="SUGAR_TRANSPORT_1"/>
    <property type="match status" value="1"/>
</dbReference>
<evidence type="ECO:0000256" key="3">
    <source>
        <dbReference type="ARBA" id="ARBA00022989"/>
    </source>
</evidence>
<comment type="caution">
    <text evidence="7">The sequence shown here is derived from an EMBL/GenBank/DDBJ whole genome shotgun (WGS) entry which is preliminary data.</text>
</comment>
<dbReference type="Gene3D" id="1.20.1250.20">
    <property type="entry name" value="MFS general substrate transporter like domains"/>
    <property type="match status" value="1"/>
</dbReference>
<dbReference type="KEGG" id="crq:GCK72_005423"/>
<feature type="transmembrane region" description="Helical" evidence="5">
    <location>
        <begin position="232"/>
        <end position="249"/>
    </location>
</feature>
<gene>
    <name evidence="7" type="ORF">GCK72_005423</name>
</gene>
<dbReference type="PROSITE" id="PS50850">
    <property type="entry name" value="MFS"/>
    <property type="match status" value="1"/>
</dbReference>
<protein>
    <recommendedName>
        <fullName evidence="6">Major facilitator superfamily (MFS) profile domain-containing protein</fullName>
    </recommendedName>
</protein>
<feature type="transmembrane region" description="Helical" evidence="5">
    <location>
        <begin position="109"/>
        <end position="129"/>
    </location>
</feature>
<dbReference type="Pfam" id="PF00083">
    <property type="entry name" value="Sugar_tr"/>
    <property type="match status" value="1"/>
</dbReference>
<name>A0A6A5HEV7_CAERE</name>
<reference evidence="7 8" key="1">
    <citation type="submission" date="2019-12" db="EMBL/GenBank/DDBJ databases">
        <title>Chromosome-level assembly of the Caenorhabditis remanei genome.</title>
        <authorList>
            <person name="Teterina A.A."/>
            <person name="Willis J.H."/>
            <person name="Phillips P.C."/>
        </authorList>
    </citation>
    <scope>NUCLEOTIDE SEQUENCE [LARGE SCALE GENOMIC DNA]</scope>
    <source>
        <strain evidence="7 8">PX506</strain>
        <tissue evidence="7">Whole organism</tissue>
    </source>
</reference>
<dbReference type="Proteomes" id="UP000483820">
    <property type="component" value="Chromosome II"/>
</dbReference>
<evidence type="ECO:0000259" key="6">
    <source>
        <dbReference type="PROSITE" id="PS50850"/>
    </source>
</evidence>
<feature type="transmembrane region" description="Helical" evidence="5">
    <location>
        <begin position="455"/>
        <end position="478"/>
    </location>
</feature>
<organism evidence="7 8">
    <name type="scientific">Caenorhabditis remanei</name>
    <name type="common">Caenorhabditis vulgaris</name>
    <dbReference type="NCBI Taxonomy" id="31234"/>
    <lineage>
        <taxon>Eukaryota</taxon>
        <taxon>Metazoa</taxon>
        <taxon>Ecdysozoa</taxon>
        <taxon>Nematoda</taxon>
        <taxon>Chromadorea</taxon>
        <taxon>Rhabditida</taxon>
        <taxon>Rhabditina</taxon>
        <taxon>Rhabditomorpha</taxon>
        <taxon>Rhabditoidea</taxon>
        <taxon>Rhabditidae</taxon>
        <taxon>Peloderinae</taxon>
        <taxon>Caenorhabditis</taxon>
    </lineage>
</organism>
<proteinExistence type="predicted"/>
<dbReference type="EMBL" id="WUAV01000002">
    <property type="protein sequence ID" value="KAF1765471.1"/>
    <property type="molecule type" value="Genomic_DNA"/>
</dbReference>
<dbReference type="CDD" id="cd17317">
    <property type="entry name" value="MFS_SLC22"/>
    <property type="match status" value="1"/>
</dbReference>
<comment type="subcellular location">
    <subcellularLocation>
        <location evidence="1">Membrane</location>
        <topology evidence="1">Multi-pass membrane protein</topology>
    </subcellularLocation>
</comment>
<dbReference type="GO" id="GO:0022857">
    <property type="term" value="F:transmembrane transporter activity"/>
    <property type="evidence" value="ECO:0007669"/>
    <property type="project" value="InterPro"/>
</dbReference>
<feature type="transmembrane region" description="Helical" evidence="5">
    <location>
        <begin position="401"/>
        <end position="422"/>
    </location>
</feature>